<dbReference type="Pfam" id="PF01571">
    <property type="entry name" value="GCV_T"/>
    <property type="match status" value="1"/>
</dbReference>
<accession>T1IHI3</accession>
<evidence type="ECO:0000259" key="4">
    <source>
        <dbReference type="Pfam" id="PF08669"/>
    </source>
</evidence>
<dbReference type="HOGENOM" id="CLU_007884_11_0_1"/>
<dbReference type="Gene3D" id="3.30.1360.120">
    <property type="entry name" value="Probable tRNA modification gtpase trme, domain 1"/>
    <property type="match status" value="1"/>
</dbReference>
<dbReference type="PANTHER" id="PTHR43757:SF15">
    <property type="entry name" value="PYRUVATE DEHYDROGENASE PHOSPHATASE REGULATORY SUBUNIT, MITOCHONDRIAL-LIKE"/>
    <property type="match status" value="1"/>
</dbReference>
<dbReference type="Gene3D" id="2.40.30.110">
    <property type="entry name" value="Aminomethyltransferase beta-barrel domains"/>
    <property type="match status" value="1"/>
</dbReference>
<dbReference type="InterPro" id="IPR036188">
    <property type="entry name" value="FAD/NAD-bd_sf"/>
</dbReference>
<dbReference type="EnsemblMetazoa" id="SMAR000298-RA">
    <property type="protein sequence ID" value="SMAR000298-PA"/>
    <property type="gene ID" value="SMAR000298"/>
</dbReference>
<dbReference type="InterPro" id="IPR032503">
    <property type="entry name" value="FAO_M"/>
</dbReference>
<dbReference type="eggNOG" id="KOG2844">
    <property type="taxonomic scope" value="Eukaryota"/>
</dbReference>
<comment type="similarity">
    <text evidence="1">Belongs to the GcvT family.</text>
</comment>
<reference evidence="7" key="1">
    <citation type="submission" date="2011-05" db="EMBL/GenBank/DDBJ databases">
        <authorList>
            <person name="Richards S.R."/>
            <person name="Qu J."/>
            <person name="Jiang H."/>
            <person name="Jhangiani S.N."/>
            <person name="Agravi P."/>
            <person name="Goodspeed R."/>
            <person name="Gross S."/>
            <person name="Mandapat C."/>
            <person name="Jackson L."/>
            <person name="Mathew T."/>
            <person name="Pu L."/>
            <person name="Thornton R."/>
            <person name="Saada N."/>
            <person name="Wilczek-Boney K.B."/>
            <person name="Lee S."/>
            <person name="Kovar C."/>
            <person name="Wu Y."/>
            <person name="Scherer S.E."/>
            <person name="Worley K.C."/>
            <person name="Muzny D.M."/>
            <person name="Gibbs R."/>
        </authorList>
    </citation>
    <scope>NUCLEOTIDE SEQUENCE</scope>
    <source>
        <strain evidence="7">Brora</strain>
    </source>
</reference>
<evidence type="ECO:0000313" key="7">
    <source>
        <dbReference type="Proteomes" id="UP000014500"/>
    </source>
</evidence>
<feature type="domain" description="GCVT N-terminal" evidence="3">
    <location>
        <begin position="503"/>
        <end position="790"/>
    </location>
</feature>
<dbReference type="STRING" id="126957.T1IHI3"/>
<dbReference type="InterPro" id="IPR006222">
    <property type="entry name" value="GCVT_N"/>
</dbReference>
<dbReference type="FunFam" id="2.40.30.110:FF:000004">
    <property type="entry name" value="Pyruvate dehydrogenase phosphatase regulatory subunit, mitochondrial"/>
    <property type="match status" value="1"/>
</dbReference>
<dbReference type="Pfam" id="PF01266">
    <property type="entry name" value="DAO"/>
    <property type="match status" value="1"/>
</dbReference>
<dbReference type="PhylomeDB" id="T1IHI3"/>
<dbReference type="SUPFAM" id="SSF101790">
    <property type="entry name" value="Aminomethyltransferase beta-barrel domain"/>
    <property type="match status" value="1"/>
</dbReference>
<dbReference type="PANTHER" id="PTHR43757">
    <property type="entry name" value="AMINOMETHYLTRANSFERASE"/>
    <property type="match status" value="1"/>
</dbReference>
<dbReference type="Proteomes" id="UP000014500">
    <property type="component" value="Unassembled WGS sequence"/>
</dbReference>
<dbReference type="InterPro" id="IPR028896">
    <property type="entry name" value="GcvT/YgfZ/DmdA"/>
</dbReference>
<dbReference type="SUPFAM" id="SSF51905">
    <property type="entry name" value="FAD/NAD(P)-binding domain"/>
    <property type="match status" value="1"/>
</dbReference>
<feature type="domain" description="FAD dependent oxidoreductase" evidence="2">
    <location>
        <begin position="86"/>
        <end position="442"/>
    </location>
</feature>
<dbReference type="GO" id="GO:0005739">
    <property type="term" value="C:mitochondrion"/>
    <property type="evidence" value="ECO:0007669"/>
    <property type="project" value="TreeGrafter"/>
</dbReference>
<keyword evidence="7" id="KW-1185">Reference proteome</keyword>
<evidence type="ECO:0000259" key="3">
    <source>
        <dbReference type="Pfam" id="PF01571"/>
    </source>
</evidence>
<organism evidence="6 7">
    <name type="scientific">Strigamia maritima</name>
    <name type="common">European centipede</name>
    <name type="synonym">Geophilus maritimus</name>
    <dbReference type="NCBI Taxonomy" id="126957"/>
    <lineage>
        <taxon>Eukaryota</taxon>
        <taxon>Metazoa</taxon>
        <taxon>Ecdysozoa</taxon>
        <taxon>Arthropoda</taxon>
        <taxon>Myriapoda</taxon>
        <taxon>Chilopoda</taxon>
        <taxon>Pleurostigmophora</taxon>
        <taxon>Geophilomorpha</taxon>
        <taxon>Linotaeniidae</taxon>
        <taxon>Strigamia</taxon>
    </lineage>
</organism>
<name>T1IHI3_STRMM</name>
<dbReference type="Pfam" id="PF08669">
    <property type="entry name" value="GCV_T_C"/>
    <property type="match status" value="1"/>
</dbReference>
<dbReference type="InterPro" id="IPR013977">
    <property type="entry name" value="GcvT_C"/>
</dbReference>
<dbReference type="AlphaFoldDB" id="T1IHI3"/>
<dbReference type="Pfam" id="PF16350">
    <property type="entry name" value="FAO_M"/>
    <property type="match status" value="1"/>
</dbReference>
<reference evidence="6" key="2">
    <citation type="submission" date="2015-02" db="UniProtKB">
        <authorList>
            <consortium name="EnsemblMetazoa"/>
        </authorList>
    </citation>
    <scope>IDENTIFICATION</scope>
</reference>
<feature type="domain" description="Aminomethyltransferase C-terminal" evidence="4">
    <location>
        <begin position="811"/>
        <end position="898"/>
    </location>
</feature>
<protein>
    <recommendedName>
        <fullName evidence="8">Pyruvate dehydrogenase phosphatase regulatory subunit, mitochondrial</fullName>
    </recommendedName>
</protein>
<proteinExistence type="inferred from homology"/>
<evidence type="ECO:0000313" key="6">
    <source>
        <dbReference type="EnsemblMetazoa" id="SMAR000298-PA"/>
    </source>
</evidence>
<dbReference type="SUPFAM" id="SSF103025">
    <property type="entry name" value="Folate-binding domain"/>
    <property type="match status" value="1"/>
</dbReference>
<dbReference type="FunFam" id="3.30.70.1400:FF:000003">
    <property type="entry name" value="Pyruvate dehydrogenase phosphatase regulatory subunit"/>
    <property type="match status" value="1"/>
</dbReference>
<evidence type="ECO:0000259" key="2">
    <source>
        <dbReference type="Pfam" id="PF01266"/>
    </source>
</evidence>
<evidence type="ECO:0000259" key="5">
    <source>
        <dbReference type="Pfam" id="PF16350"/>
    </source>
</evidence>
<dbReference type="Gene3D" id="3.30.9.10">
    <property type="entry name" value="D-Amino Acid Oxidase, subunit A, domain 2"/>
    <property type="match status" value="1"/>
</dbReference>
<feature type="domain" description="FAD dependent oxidoreductase central" evidence="5">
    <location>
        <begin position="445"/>
        <end position="500"/>
    </location>
</feature>
<dbReference type="SUPFAM" id="SSF54373">
    <property type="entry name" value="FAD-linked reductases, C-terminal domain"/>
    <property type="match status" value="1"/>
</dbReference>
<dbReference type="InterPro" id="IPR029043">
    <property type="entry name" value="GcvT/YgfZ_C"/>
</dbReference>
<evidence type="ECO:0008006" key="8">
    <source>
        <dbReference type="Google" id="ProtNLM"/>
    </source>
</evidence>
<dbReference type="InterPro" id="IPR006076">
    <property type="entry name" value="FAD-dep_OxRdtase"/>
</dbReference>
<dbReference type="Gene3D" id="3.30.70.1400">
    <property type="entry name" value="Aminomethyltransferase beta-barrel domains"/>
    <property type="match status" value="1"/>
</dbReference>
<dbReference type="OMA" id="TKFPDRE"/>
<evidence type="ECO:0000256" key="1">
    <source>
        <dbReference type="ARBA" id="ARBA00008609"/>
    </source>
</evidence>
<dbReference type="InterPro" id="IPR027266">
    <property type="entry name" value="TrmE/GcvT-like"/>
</dbReference>
<dbReference type="Gene3D" id="3.50.50.60">
    <property type="entry name" value="FAD/NAD(P)-binding domain"/>
    <property type="match status" value="1"/>
</dbReference>
<sequence>MTTMSAASWASPFRAGFVLQKLICTFILGHLVEMNLTLSAHHKCIFTLIKQCHTSFVARNICSGINLHKNAVGKVEDSLKPPKTVRVVVCGGGVTGSSVIYHLSQLGWTDVVLIEQGKIGGGSTRHAAGLLGQLKQSTTESRICQNSVKLYKELEEKGFETGWKQCGSLLLARTKDRFMSLRRLKSTAGVVNIDCDLVSPEEIKKLCPLIRTDDLQGGLYVPADGVGDPVKTCKILIQEATGKGIKVIENCTINRVITRNSTVIGVDTNKGMITCDYFVNCGGFWARNIGRKSNPPVKVPLHPCEHYYLHTRTMDGLDPMMPVVRDYDGHIYFREHKGALLAGGFEPTAKPIYHESVPGILDTDLQEDWDHFYILLEQMLHRIPDLGDAVVEKLNNNPECFTPDCKWIVGEAPELKNYFVATGMKTIGIVAAGGVGKITAEWIVNGQPSMDVWQLDIQRFLGLHNNKKFLKDRMREVPGLHYKLNYPFGEFETGRNLRMSPIYPRLRAAGAVFCQTMGYERPAYFDSGTGGDVTVWNEPCIAVTKTFGKPPWFENMKSEYLACRERVGLLDYSSFTKIIIKSNGKEAVELLQYLCSNDVDIPVGSIIHTGMQNSLGGYENDCSLARLAENEFFIMAPTIQQTRCMTWIKRHIHHDASITLTDVTSFYTAICIMGPLSQSLLADVTEIDTSRSHFPFFTFKELNVCLASGIRVMNLTHTGELGWVLYVPTEHALHIYDGLLNAGQKYGLKLIGYYAMRTLRIERFYAFWGQDLDTTTTPIECGRAFRVKFNYKGDFIGKEALIQQRKEGVKRKYIQLLLDDHDINNDPWPWGREPIYRNGKIAGMTSTTCYGLTLEKQVCLGYVECIDEAGIRQLVSNDYVIKGNYEVEIAGRKFSAKANLHSPQLPTVGMVESLSQDRYEATQQ</sequence>
<dbReference type="EMBL" id="JH429910">
    <property type="status" value="NOT_ANNOTATED_CDS"/>
    <property type="molecule type" value="Genomic_DNA"/>
</dbReference>